<evidence type="ECO:0000256" key="2">
    <source>
        <dbReference type="SAM" id="MobiDB-lite"/>
    </source>
</evidence>
<gene>
    <name evidence="3" type="ORF">Q7C36_018964</name>
</gene>
<evidence type="ECO:0000313" key="3">
    <source>
        <dbReference type="EMBL" id="KAK2825037.1"/>
    </source>
</evidence>
<name>A0AA88LX39_TACVA</name>
<dbReference type="PANTHER" id="PTHR21683:SF2">
    <property type="entry name" value="COILED-COIL DOMAIN-CONTAINING PROTEIN 42 LIKE-2-LIKE"/>
    <property type="match status" value="1"/>
</dbReference>
<dbReference type="EMBL" id="JAVHJS010000020">
    <property type="protein sequence ID" value="KAK2825037.1"/>
    <property type="molecule type" value="Genomic_DNA"/>
</dbReference>
<accession>A0AA88LX39</accession>
<dbReference type="InterPro" id="IPR051147">
    <property type="entry name" value="CFAP_domain-containing"/>
</dbReference>
<reference evidence="3" key="1">
    <citation type="submission" date="2023-08" db="EMBL/GenBank/DDBJ databases">
        <title>Pelteobagrus vachellii genome.</title>
        <authorList>
            <person name="Liu H."/>
        </authorList>
    </citation>
    <scope>NUCLEOTIDE SEQUENCE</scope>
    <source>
        <strain evidence="3">PRFRI_2022a</strain>
        <tissue evidence="3">Muscle</tissue>
    </source>
</reference>
<feature type="region of interest" description="Disordered" evidence="2">
    <location>
        <begin position="1"/>
        <end position="32"/>
    </location>
</feature>
<feature type="coiled-coil region" evidence="1">
    <location>
        <begin position="72"/>
        <end position="140"/>
    </location>
</feature>
<sequence>MADFQTSDFRGFQMNGRQQGRQALTLSPPQEETLTHTCQLLRTKIEVIRQQEKVNLQKKEFEAFQHALLEREEKLKENKQKMQDHIKSFRQIKNNKKQQIKAEMQARDIRKMIKENQEILQKLNKKLSALSVEQQRQEAEANCINSTYIDAMVQQSEQFQDIQDLFRHYNTQKMVQEELKVNIEKKKLELENYQAELTRMKDEHYLTQMTLEARIHHLNYKLDVAKENVELWERAWEDIQWTGEKKNFQLFEINMAIFNFCKIIWDTGIEIPKPDTKVEIMAMLDKIQEFVCDLKLLWEIHKGESETHCAQ</sequence>
<protein>
    <submittedName>
        <fullName evidence="3">Uncharacterized protein</fullName>
    </submittedName>
</protein>
<comment type="caution">
    <text evidence="3">The sequence shown here is derived from an EMBL/GenBank/DDBJ whole genome shotgun (WGS) entry which is preliminary data.</text>
</comment>
<feature type="compositionally biased region" description="Polar residues" evidence="2">
    <location>
        <begin position="15"/>
        <end position="32"/>
    </location>
</feature>
<proteinExistence type="predicted"/>
<dbReference type="Proteomes" id="UP001187315">
    <property type="component" value="Unassembled WGS sequence"/>
</dbReference>
<evidence type="ECO:0000256" key="1">
    <source>
        <dbReference type="SAM" id="Coils"/>
    </source>
</evidence>
<keyword evidence="4" id="KW-1185">Reference proteome</keyword>
<feature type="coiled-coil region" evidence="1">
    <location>
        <begin position="176"/>
        <end position="203"/>
    </location>
</feature>
<evidence type="ECO:0000313" key="4">
    <source>
        <dbReference type="Proteomes" id="UP001187315"/>
    </source>
</evidence>
<dbReference type="PANTHER" id="PTHR21683">
    <property type="entry name" value="COILED-COIL DOMAIN-CONTAINING PROTEIN 42 LIKE-2-LIKE-RELATED"/>
    <property type="match status" value="1"/>
</dbReference>
<organism evidence="3 4">
    <name type="scientific">Tachysurus vachellii</name>
    <name type="common">Darkbarbel catfish</name>
    <name type="synonym">Pelteobagrus vachellii</name>
    <dbReference type="NCBI Taxonomy" id="175792"/>
    <lineage>
        <taxon>Eukaryota</taxon>
        <taxon>Metazoa</taxon>
        <taxon>Chordata</taxon>
        <taxon>Craniata</taxon>
        <taxon>Vertebrata</taxon>
        <taxon>Euteleostomi</taxon>
        <taxon>Actinopterygii</taxon>
        <taxon>Neopterygii</taxon>
        <taxon>Teleostei</taxon>
        <taxon>Ostariophysi</taxon>
        <taxon>Siluriformes</taxon>
        <taxon>Bagridae</taxon>
        <taxon>Tachysurus</taxon>
    </lineage>
</organism>
<dbReference type="AlphaFoldDB" id="A0AA88LX39"/>
<keyword evidence="1" id="KW-0175">Coiled coil</keyword>